<gene>
    <name evidence="1" type="ORF">LCGC14_0897440</name>
</gene>
<organism evidence="1">
    <name type="scientific">marine sediment metagenome</name>
    <dbReference type="NCBI Taxonomy" id="412755"/>
    <lineage>
        <taxon>unclassified sequences</taxon>
        <taxon>metagenomes</taxon>
        <taxon>ecological metagenomes</taxon>
    </lineage>
</organism>
<name>A0A0F9S485_9ZZZZ</name>
<proteinExistence type="predicted"/>
<accession>A0A0F9S485</accession>
<sequence>MPMPSGWYQGVTKSHYVKEAFAGRVRTLCGRRIFVHEGARPRPDGDLKPSRKCTRCKAVLAEGTTTWPLINQMTMGGKG</sequence>
<comment type="caution">
    <text evidence="1">The sequence shown here is derived from an EMBL/GenBank/DDBJ whole genome shotgun (WGS) entry which is preliminary data.</text>
</comment>
<evidence type="ECO:0000313" key="1">
    <source>
        <dbReference type="EMBL" id="KKN24178.1"/>
    </source>
</evidence>
<dbReference type="AlphaFoldDB" id="A0A0F9S485"/>
<dbReference type="EMBL" id="LAZR01002903">
    <property type="protein sequence ID" value="KKN24178.1"/>
    <property type="molecule type" value="Genomic_DNA"/>
</dbReference>
<reference evidence="1" key="1">
    <citation type="journal article" date="2015" name="Nature">
        <title>Complex archaea that bridge the gap between prokaryotes and eukaryotes.</title>
        <authorList>
            <person name="Spang A."/>
            <person name="Saw J.H."/>
            <person name="Jorgensen S.L."/>
            <person name="Zaremba-Niedzwiedzka K."/>
            <person name="Martijn J."/>
            <person name="Lind A.E."/>
            <person name="van Eijk R."/>
            <person name="Schleper C."/>
            <person name="Guy L."/>
            <person name="Ettema T.J."/>
        </authorList>
    </citation>
    <scope>NUCLEOTIDE SEQUENCE</scope>
</reference>
<protein>
    <submittedName>
        <fullName evidence="1">Uncharacterized protein</fullName>
    </submittedName>
</protein>